<evidence type="ECO:0000256" key="1">
    <source>
        <dbReference type="SAM" id="MobiDB-lite"/>
    </source>
</evidence>
<feature type="compositionally biased region" description="Polar residues" evidence="1">
    <location>
        <begin position="169"/>
        <end position="178"/>
    </location>
</feature>
<evidence type="ECO:0000313" key="4">
    <source>
        <dbReference type="EMBL" id="SFU52493.1"/>
    </source>
</evidence>
<dbReference type="InterPro" id="IPR045851">
    <property type="entry name" value="AMP-bd_C_sf"/>
</dbReference>
<dbReference type="PROSITE" id="PS00455">
    <property type="entry name" value="AMP_BINDING"/>
    <property type="match status" value="1"/>
</dbReference>
<name>A0A1I7GVM5_9BACL</name>
<dbReference type="Pfam" id="PF00501">
    <property type="entry name" value="AMP-binding"/>
    <property type="match status" value="1"/>
</dbReference>
<accession>A0A1I7GVM5</accession>
<dbReference type="InterPro" id="IPR020845">
    <property type="entry name" value="AMP-binding_CS"/>
</dbReference>
<protein>
    <submittedName>
        <fullName evidence="4">Long-chain acyl-CoA synthetase</fullName>
    </submittedName>
</protein>
<dbReference type="InterPro" id="IPR050237">
    <property type="entry name" value="ATP-dep_AMP-bd_enzyme"/>
</dbReference>
<keyword evidence="5" id="KW-1185">Reference proteome</keyword>
<dbReference type="AlphaFoldDB" id="A0A1I7GVM5"/>
<evidence type="ECO:0000259" key="3">
    <source>
        <dbReference type="Pfam" id="PF13193"/>
    </source>
</evidence>
<dbReference type="CDD" id="cd05936">
    <property type="entry name" value="FC-FACS_FadD_like"/>
    <property type="match status" value="1"/>
</dbReference>
<dbReference type="STRING" id="392015.SAMN05421543_10390"/>
<reference evidence="5" key="1">
    <citation type="submission" date="2016-10" db="EMBL/GenBank/DDBJ databases">
        <authorList>
            <person name="Varghese N."/>
        </authorList>
    </citation>
    <scope>NUCLEOTIDE SEQUENCE [LARGE SCALE GENOMIC DNA]</scope>
    <source>
        <strain evidence="5">DSM 17980</strain>
    </source>
</reference>
<dbReference type="Pfam" id="PF13193">
    <property type="entry name" value="AMP-binding_C"/>
    <property type="match status" value="1"/>
</dbReference>
<dbReference type="InterPro" id="IPR025110">
    <property type="entry name" value="AMP-bd_C"/>
</dbReference>
<feature type="domain" description="AMP-dependent synthetase/ligase" evidence="2">
    <location>
        <begin position="30"/>
        <end position="437"/>
    </location>
</feature>
<dbReference type="eggNOG" id="COG0318">
    <property type="taxonomic scope" value="Bacteria"/>
</dbReference>
<dbReference type="PANTHER" id="PTHR43767">
    <property type="entry name" value="LONG-CHAIN-FATTY-ACID--COA LIGASE"/>
    <property type="match status" value="1"/>
</dbReference>
<gene>
    <name evidence="4" type="ORF">SAMN05421543_10390</name>
</gene>
<dbReference type="Gene3D" id="3.40.50.12780">
    <property type="entry name" value="N-terminal domain of ligase-like"/>
    <property type="match status" value="1"/>
</dbReference>
<dbReference type="EMBL" id="FPBV01000003">
    <property type="protein sequence ID" value="SFU52493.1"/>
    <property type="molecule type" value="Genomic_DNA"/>
</dbReference>
<dbReference type="InterPro" id="IPR042099">
    <property type="entry name" value="ANL_N_sf"/>
</dbReference>
<proteinExistence type="predicted"/>
<evidence type="ECO:0000259" key="2">
    <source>
        <dbReference type="Pfam" id="PF00501"/>
    </source>
</evidence>
<dbReference type="OrthoDB" id="9765680at2"/>
<dbReference type="PANTHER" id="PTHR43767:SF1">
    <property type="entry name" value="NONRIBOSOMAL PEPTIDE SYNTHASE PES1 (EUROFUNG)-RELATED"/>
    <property type="match status" value="1"/>
</dbReference>
<dbReference type="RefSeq" id="WP_074949911.1">
    <property type="nucleotide sequence ID" value="NZ_FPBV01000003.1"/>
</dbReference>
<organism evidence="4 5">
    <name type="scientific">Alicyclobacillus macrosporangiidus</name>
    <dbReference type="NCBI Taxonomy" id="392015"/>
    <lineage>
        <taxon>Bacteria</taxon>
        <taxon>Bacillati</taxon>
        <taxon>Bacillota</taxon>
        <taxon>Bacilli</taxon>
        <taxon>Bacillales</taxon>
        <taxon>Alicyclobacillaceae</taxon>
        <taxon>Alicyclobacillus</taxon>
    </lineage>
</organism>
<dbReference type="Gene3D" id="3.30.300.30">
    <property type="match status" value="1"/>
</dbReference>
<sequence length="572" mass="62507">MTGERPWTALYTAGIGADLGVGEESVIDLFEDTARRMPDAPAVLYFDQAISFGELNAWADRLAARFAAWGVGPGERVGLYLQNDPEFLAAQYAAWKRGAIVVPLNPMFKEKELAYHLQDAGVRVLVSLASLYTDAAHRVAAEAGVQQVVLAKGRVAPLLRSREPLRDTPTPSLGTGASDTVARDSAAGEPGGAGPVVVWLRDVLREEEPRPDVRVHVRPDDVAYLIYTSGTTGQPKGAMNLHRNVAYNARVYQAWMEMGSGDVILGIAPLFHVTGIVGHIALSACTGAPLVLFHRFDPGVALDMMRRWRPTMTVGAITAYIALLNHPDSRRQDFASLRRCYSGGAPIPERVVAQFEEAFGVYIHNIYGLTETNSPTHAVPYGRRAPVDGESGALAIGVPVPGCDARVVSLDDPRVELPPGELGELAVRGPMVFSGYWGRPEATTQAFCDGYFLTGDVVRRDEDGWFYVVDRKKDVIIASGFKVWPREVEDVLYQHPAVREAAVVGVPDAYRGETVKAFVALKAEYEGRVSPDELVAFCRHRMAAYKYPRQVEILPELPKTATGKFLRRALRG</sequence>
<feature type="region of interest" description="Disordered" evidence="1">
    <location>
        <begin position="160"/>
        <end position="190"/>
    </location>
</feature>
<dbReference type="Proteomes" id="UP000183508">
    <property type="component" value="Unassembled WGS sequence"/>
</dbReference>
<dbReference type="InterPro" id="IPR000873">
    <property type="entry name" value="AMP-dep_synth/lig_dom"/>
</dbReference>
<dbReference type="GO" id="GO:0016878">
    <property type="term" value="F:acid-thiol ligase activity"/>
    <property type="evidence" value="ECO:0007669"/>
    <property type="project" value="UniProtKB-ARBA"/>
</dbReference>
<dbReference type="SUPFAM" id="SSF56801">
    <property type="entry name" value="Acetyl-CoA synthetase-like"/>
    <property type="match status" value="1"/>
</dbReference>
<evidence type="ECO:0000313" key="5">
    <source>
        <dbReference type="Proteomes" id="UP000183508"/>
    </source>
</evidence>
<feature type="domain" description="AMP-binding enzyme C-terminal" evidence="3">
    <location>
        <begin position="487"/>
        <end position="564"/>
    </location>
</feature>